<organism evidence="1 2">
    <name type="scientific">Kaistia soli DSM 19436</name>
    <dbReference type="NCBI Taxonomy" id="1122133"/>
    <lineage>
        <taxon>Bacteria</taxon>
        <taxon>Pseudomonadati</taxon>
        <taxon>Pseudomonadota</taxon>
        <taxon>Alphaproteobacteria</taxon>
        <taxon>Hyphomicrobiales</taxon>
        <taxon>Kaistiaceae</taxon>
        <taxon>Kaistia</taxon>
    </lineage>
</organism>
<dbReference type="OrthoDB" id="7872350at2"/>
<dbReference type="AlphaFoldDB" id="A0A1M5M6S2"/>
<protein>
    <submittedName>
        <fullName evidence="1">Uncharacterized small protein, DUF1192 family</fullName>
    </submittedName>
</protein>
<evidence type="ECO:0000313" key="1">
    <source>
        <dbReference type="EMBL" id="SHG72453.1"/>
    </source>
</evidence>
<accession>A0A1M5M6S2</accession>
<sequence>MALFDEPAKEKPLPHRLGEDVSALSIDELQERVGLLEAEIVRLRAAIEGKTASRHAASSFFKS</sequence>
<gene>
    <name evidence="1" type="ORF">SAMN02745157_4693</name>
</gene>
<dbReference type="InterPro" id="IPR009579">
    <property type="entry name" value="DUF1192"/>
</dbReference>
<dbReference type="Pfam" id="PF06698">
    <property type="entry name" value="DUF1192"/>
    <property type="match status" value="1"/>
</dbReference>
<evidence type="ECO:0000313" key="2">
    <source>
        <dbReference type="Proteomes" id="UP000184485"/>
    </source>
</evidence>
<reference evidence="1 2" key="1">
    <citation type="submission" date="2016-11" db="EMBL/GenBank/DDBJ databases">
        <authorList>
            <person name="Jaros S."/>
            <person name="Januszkiewicz K."/>
            <person name="Wedrychowicz H."/>
        </authorList>
    </citation>
    <scope>NUCLEOTIDE SEQUENCE [LARGE SCALE GENOMIC DNA]</scope>
    <source>
        <strain evidence="1 2">DSM 19436</strain>
    </source>
</reference>
<proteinExistence type="predicted"/>
<keyword evidence="2" id="KW-1185">Reference proteome</keyword>
<dbReference type="EMBL" id="FQUP01000007">
    <property type="protein sequence ID" value="SHG72453.1"/>
    <property type="molecule type" value="Genomic_DNA"/>
</dbReference>
<dbReference type="Proteomes" id="UP000184485">
    <property type="component" value="Unassembled WGS sequence"/>
</dbReference>
<name>A0A1M5M6S2_9HYPH</name>
<dbReference type="STRING" id="1122133.SAMN02745157_4693"/>
<dbReference type="RefSeq" id="WP_073057985.1">
    <property type="nucleotide sequence ID" value="NZ_FQUP01000007.1"/>
</dbReference>